<dbReference type="PANTHER" id="PTHR22550:SF14">
    <property type="entry name" value="VWFA DOMAIN-CONTAINING PROTEIN"/>
    <property type="match status" value="1"/>
</dbReference>
<gene>
    <name evidence="4" type="ORF">APT59_14575</name>
</gene>
<dbReference type="EMBL" id="CP013987">
    <property type="protein sequence ID" value="ALZ85359.1"/>
    <property type="molecule type" value="Genomic_DNA"/>
</dbReference>
<evidence type="ECO:0000313" key="5">
    <source>
        <dbReference type="Proteomes" id="UP000064137"/>
    </source>
</evidence>
<dbReference type="SMART" id="SM00028">
    <property type="entry name" value="TPR"/>
    <property type="match status" value="1"/>
</dbReference>
<evidence type="ECO:0000256" key="2">
    <source>
        <dbReference type="SAM" id="MobiDB-lite"/>
    </source>
</evidence>
<dbReference type="RefSeq" id="WP_059315522.1">
    <property type="nucleotide sequence ID" value="NZ_CP013987.1"/>
</dbReference>
<dbReference type="PANTHER" id="PTHR22550">
    <property type="entry name" value="SPORE GERMINATION PROTEIN"/>
    <property type="match status" value="1"/>
</dbReference>
<dbReference type="SUPFAM" id="SSF53300">
    <property type="entry name" value="vWA-like"/>
    <property type="match status" value="1"/>
</dbReference>
<dbReference type="InterPro" id="IPR036465">
    <property type="entry name" value="vWFA_dom_sf"/>
</dbReference>
<accession>A0A0U4P9G7</accession>
<dbReference type="AlphaFoldDB" id="A0A0U4P9G7"/>
<evidence type="ECO:0000313" key="4">
    <source>
        <dbReference type="EMBL" id="ALZ85359.1"/>
    </source>
</evidence>
<sequence>MSDWLPLFLRPYWLLALLPVALVIWSLRQRRHRHGRWEALLPPALHPWLLADSERQRSPLGLILLGLAGLLACLALAGPSWQQGEPQNFRRNDPLVVVLALTPDLLATDVVPNRLLAVQRKLQDLLKARQDGETAIVVYAGSAHTLVPLTDDLPTMDNLLKALRPSIMPVPGQRADLGIAKALELLGPAPSASARLLLITSELDDRERLGIERQLEGRLRQLAILGPGTPQGAPVAAETGNYLSDAAGGIRIARLDEGRLQGIARELGGRYQRLQRDDGDLRRLGLLERPDDVRASAGQGPSDWRDQGYLLLLPLLVLVACGARRGWLLCLPFCLLLTPPPVHAGSWDDLWLRRDQQGLQLLSDDQAGAAAERFTDERWRGVALYRAGDFTVAAAAFARDPSADGHYNRGNALAMAGRLEEALLAYRAALVLRPDLTAALRNRNRLERLLAQRAAAAQADAAARSRKAQAANQSSAQADEPASASTATPDATAAANPQQQAQAGADWLVSPSVPDDSLAEEQHQAAEQWLREIPDNPAELLRRKFWYQQQQREENALQ</sequence>
<name>A0A0U4P9G7_9PSED</name>
<dbReference type="Gene3D" id="3.40.50.410">
    <property type="entry name" value="von Willebrand factor, type A domain"/>
    <property type="match status" value="1"/>
</dbReference>
<feature type="repeat" description="TPR" evidence="1">
    <location>
        <begin position="403"/>
        <end position="436"/>
    </location>
</feature>
<dbReference type="SUPFAM" id="SSF48452">
    <property type="entry name" value="TPR-like"/>
    <property type="match status" value="1"/>
</dbReference>
<reference evidence="4 5" key="1">
    <citation type="submission" date="2016-01" db="EMBL/GenBank/DDBJ databases">
        <title>Annotation of Pseudomonas oryzihabitans USDA-ARS-USMARC-56511.</title>
        <authorList>
            <person name="Harhay G.P."/>
            <person name="Harhay D.M."/>
            <person name="Smith T.P.L."/>
            <person name="Bono J.L."/>
            <person name="Heaton M.P."/>
            <person name="Clawson M.L."/>
            <person name="Chitko-Mckown C.G."/>
            <person name="Capik S.F."/>
            <person name="DeDonder K.D."/>
            <person name="Apley M.D."/>
            <person name="Lubbers B.V."/>
            <person name="White B.J."/>
            <person name="Larson R.L."/>
        </authorList>
    </citation>
    <scope>NUCLEOTIDE SEQUENCE [LARGE SCALE GENOMIC DNA]</scope>
    <source>
        <strain evidence="4 5">USDA-ARS-USMARC-56511</strain>
    </source>
</reference>
<feature type="region of interest" description="Disordered" evidence="2">
    <location>
        <begin position="461"/>
        <end position="534"/>
    </location>
</feature>
<feature type="transmembrane region" description="Helical" evidence="3">
    <location>
        <begin position="12"/>
        <end position="28"/>
    </location>
</feature>
<dbReference type="OrthoDB" id="9807628at2"/>
<organism evidence="4 5">
    <name type="scientific">Pseudomonas oryzihabitans</name>
    <dbReference type="NCBI Taxonomy" id="47885"/>
    <lineage>
        <taxon>Bacteria</taxon>
        <taxon>Pseudomonadati</taxon>
        <taxon>Pseudomonadota</taxon>
        <taxon>Gammaproteobacteria</taxon>
        <taxon>Pseudomonadales</taxon>
        <taxon>Pseudomonadaceae</taxon>
        <taxon>Pseudomonas</taxon>
    </lineage>
</organism>
<feature type="transmembrane region" description="Helical" evidence="3">
    <location>
        <begin position="60"/>
        <end position="81"/>
    </location>
</feature>
<dbReference type="InterPro" id="IPR019734">
    <property type="entry name" value="TPR_rpt"/>
</dbReference>
<dbReference type="InterPro" id="IPR011990">
    <property type="entry name" value="TPR-like_helical_dom_sf"/>
</dbReference>
<feature type="compositionally biased region" description="Low complexity" evidence="2">
    <location>
        <begin position="461"/>
        <end position="506"/>
    </location>
</feature>
<proteinExistence type="predicted"/>
<keyword evidence="3" id="KW-1133">Transmembrane helix</keyword>
<protein>
    <submittedName>
        <fullName evidence="4">Uncharacterized protein</fullName>
    </submittedName>
</protein>
<feature type="compositionally biased region" description="Basic and acidic residues" evidence="2">
    <location>
        <begin position="520"/>
        <end position="534"/>
    </location>
</feature>
<dbReference type="PROSITE" id="PS50005">
    <property type="entry name" value="TPR"/>
    <property type="match status" value="1"/>
</dbReference>
<dbReference type="Proteomes" id="UP000064137">
    <property type="component" value="Chromosome"/>
</dbReference>
<keyword evidence="1" id="KW-0802">TPR repeat</keyword>
<keyword evidence="3" id="KW-0472">Membrane</keyword>
<dbReference type="InterPro" id="IPR050768">
    <property type="entry name" value="UPF0353/GerABKA_families"/>
</dbReference>
<evidence type="ECO:0000256" key="3">
    <source>
        <dbReference type="SAM" id="Phobius"/>
    </source>
</evidence>
<dbReference type="Pfam" id="PF00515">
    <property type="entry name" value="TPR_1"/>
    <property type="match status" value="1"/>
</dbReference>
<dbReference type="Gene3D" id="1.25.40.10">
    <property type="entry name" value="Tetratricopeptide repeat domain"/>
    <property type="match status" value="1"/>
</dbReference>
<keyword evidence="3" id="KW-0812">Transmembrane</keyword>
<dbReference type="KEGG" id="por:APT59_14575"/>
<evidence type="ECO:0000256" key="1">
    <source>
        <dbReference type="PROSITE-ProRule" id="PRU00339"/>
    </source>
</evidence>